<evidence type="ECO:0000313" key="2">
    <source>
        <dbReference type="EMBL" id="KAL3079743.1"/>
    </source>
</evidence>
<feature type="compositionally biased region" description="Basic residues" evidence="1">
    <location>
        <begin position="337"/>
        <end position="354"/>
    </location>
</feature>
<feature type="compositionally biased region" description="Polar residues" evidence="1">
    <location>
        <begin position="265"/>
        <end position="275"/>
    </location>
</feature>
<feature type="compositionally biased region" description="Low complexity" evidence="1">
    <location>
        <begin position="486"/>
        <end position="500"/>
    </location>
</feature>
<feature type="compositionally biased region" description="Acidic residues" evidence="1">
    <location>
        <begin position="374"/>
        <end position="384"/>
    </location>
</feature>
<accession>A0ABD2J2A4</accession>
<keyword evidence="3" id="KW-1185">Reference proteome</keyword>
<reference evidence="2 3" key="1">
    <citation type="submission" date="2024-10" db="EMBL/GenBank/DDBJ databases">
        <authorList>
            <person name="Kim D."/>
        </authorList>
    </citation>
    <scope>NUCLEOTIDE SEQUENCE [LARGE SCALE GENOMIC DNA]</scope>
    <source>
        <strain evidence="2">Taebaek</strain>
    </source>
</reference>
<sequence>MALELLINNTKATTTTTPATLHQPLNHHNLLVEKSVAHFNHFQFFFDSSHIQQLLANNDRRFLQRIFRERSHANVNTFYAIECEEEVDLPGKFHQLYDAILEAKGCPIRAYQLVVNTLTFYYSRLTWATSVQKYVIQFLTDSILAPFHEHRQTVADRRQHPLFELELLCLLELFVLRYAPAVAGGYEQRVNEDMVVQLLTAVREKEGDEYLVTFISGPVINHFGCSIELRLRRIVERIDVKVKSFRDPPPFSLSSASVGRGRRLSLNTSESTSKNGRCGSSVKGTSSEPVASDASTDNSGTETMDTHNNNNDGTGGKRGGGSGARGRASTAATKVGTARRRQTQQQQQRRRRHQAQQQQRDEEHSSSVGTDVKEEPEEEEDEELEQKQQQRTQSPPPAKRLRRGSNAVTAPNTGGRRATASRSAKSSAADNMSEKSNRSSCCSSNGVAAAARAVDCCPALLVATTPNFPITRSATAIMAAASSSSRSSSSTNTVATVASTRSRRTATVRTTATATKASLPPTTRAMHSMASPLGVRISKFTKRQRMGTARNCCGGSDGTATTAKVAAAQQQRHTSGTNDGASQFLYALIV</sequence>
<feature type="compositionally biased region" description="Low complexity" evidence="1">
    <location>
        <begin position="416"/>
        <end position="429"/>
    </location>
</feature>
<feature type="compositionally biased region" description="Polar residues" evidence="1">
    <location>
        <begin position="282"/>
        <end position="307"/>
    </location>
</feature>
<comment type="caution">
    <text evidence="2">The sequence shown here is derived from an EMBL/GenBank/DDBJ whole genome shotgun (WGS) entry which is preliminary data.</text>
</comment>
<feature type="compositionally biased region" description="Low complexity" evidence="1">
    <location>
        <begin position="325"/>
        <end position="334"/>
    </location>
</feature>
<feature type="region of interest" description="Disordered" evidence="1">
    <location>
        <begin position="486"/>
        <end position="505"/>
    </location>
</feature>
<name>A0ABD2J2A4_HETSC</name>
<feature type="region of interest" description="Disordered" evidence="1">
    <location>
        <begin position="249"/>
        <end position="443"/>
    </location>
</feature>
<protein>
    <submittedName>
        <fullName evidence="2">Uncharacterized protein</fullName>
    </submittedName>
</protein>
<evidence type="ECO:0000256" key="1">
    <source>
        <dbReference type="SAM" id="MobiDB-lite"/>
    </source>
</evidence>
<dbReference type="Proteomes" id="UP001620645">
    <property type="component" value="Unassembled WGS sequence"/>
</dbReference>
<dbReference type="EMBL" id="JBICCN010000300">
    <property type="protein sequence ID" value="KAL3079743.1"/>
    <property type="molecule type" value="Genomic_DNA"/>
</dbReference>
<organism evidence="2 3">
    <name type="scientific">Heterodera schachtii</name>
    <name type="common">Sugarbeet cyst nematode worm</name>
    <name type="synonym">Tylenchus schachtii</name>
    <dbReference type="NCBI Taxonomy" id="97005"/>
    <lineage>
        <taxon>Eukaryota</taxon>
        <taxon>Metazoa</taxon>
        <taxon>Ecdysozoa</taxon>
        <taxon>Nematoda</taxon>
        <taxon>Chromadorea</taxon>
        <taxon>Rhabditida</taxon>
        <taxon>Tylenchina</taxon>
        <taxon>Tylenchomorpha</taxon>
        <taxon>Tylenchoidea</taxon>
        <taxon>Heteroderidae</taxon>
        <taxon>Heteroderinae</taxon>
        <taxon>Heterodera</taxon>
    </lineage>
</organism>
<evidence type="ECO:0000313" key="3">
    <source>
        <dbReference type="Proteomes" id="UP001620645"/>
    </source>
</evidence>
<feature type="compositionally biased region" description="Gly residues" evidence="1">
    <location>
        <begin position="313"/>
        <end position="324"/>
    </location>
</feature>
<dbReference type="AlphaFoldDB" id="A0ABD2J2A4"/>
<proteinExistence type="predicted"/>
<gene>
    <name evidence="2" type="ORF">niasHS_014025</name>
</gene>